<keyword evidence="6" id="KW-0067">ATP-binding</keyword>
<gene>
    <name evidence="13" type="ORF">CRV04_09270</name>
</gene>
<feature type="transmembrane region" description="Helical" evidence="9">
    <location>
        <begin position="381"/>
        <end position="406"/>
    </location>
</feature>
<evidence type="ECO:0000259" key="10">
    <source>
        <dbReference type="PROSITE" id="PS50893"/>
    </source>
</evidence>
<dbReference type="SMART" id="SM00382">
    <property type="entry name" value="AAA"/>
    <property type="match status" value="1"/>
</dbReference>
<organism evidence="13 14">
    <name type="scientific">Candidatus Marinarcus aquaticus</name>
    <dbReference type="NCBI Taxonomy" id="2044504"/>
    <lineage>
        <taxon>Bacteria</taxon>
        <taxon>Pseudomonadati</taxon>
        <taxon>Campylobacterota</taxon>
        <taxon>Epsilonproteobacteria</taxon>
        <taxon>Campylobacterales</taxon>
        <taxon>Arcobacteraceae</taxon>
        <taxon>Candidatus Marinarcus</taxon>
    </lineage>
</organism>
<dbReference type="GO" id="GO:0006508">
    <property type="term" value="P:proteolysis"/>
    <property type="evidence" value="ECO:0007669"/>
    <property type="project" value="InterPro"/>
</dbReference>
<dbReference type="InterPro" id="IPR005074">
    <property type="entry name" value="Peptidase_C39"/>
</dbReference>
<evidence type="ECO:0000259" key="12">
    <source>
        <dbReference type="PROSITE" id="PS50990"/>
    </source>
</evidence>
<dbReference type="NCBIfam" id="TIGR03375">
    <property type="entry name" value="type_I_sec_LssB"/>
    <property type="match status" value="1"/>
</dbReference>
<feature type="transmembrane region" description="Helical" evidence="9">
    <location>
        <begin position="163"/>
        <end position="185"/>
    </location>
</feature>
<dbReference type="GO" id="GO:0016887">
    <property type="term" value="F:ATP hydrolysis activity"/>
    <property type="evidence" value="ECO:0007669"/>
    <property type="project" value="InterPro"/>
</dbReference>
<keyword evidence="4 9" id="KW-0812">Transmembrane</keyword>
<dbReference type="PROSITE" id="PS50929">
    <property type="entry name" value="ABC_TM1F"/>
    <property type="match status" value="1"/>
</dbReference>
<proteinExistence type="predicted"/>
<comment type="subcellular location">
    <subcellularLocation>
        <location evidence="1">Cell membrane</location>
        <topology evidence="1">Multi-pass membrane protein</topology>
    </subcellularLocation>
</comment>
<dbReference type="PANTHER" id="PTHR24221:SF248">
    <property type="entry name" value="ABC TRANSPORTER TRANSMEMBRANE REGION"/>
    <property type="match status" value="1"/>
</dbReference>
<reference evidence="13 14" key="1">
    <citation type="submission" date="2017-10" db="EMBL/GenBank/DDBJ databases">
        <title>Genomics of the genus Arcobacter.</title>
        <authorList>
            <person name="Perez-Cataluna A."/>
            <person name="Figueras M.J."/>
        </authorList>
    </citation>
    <scope>NUCLEOTIDE SEQUENCE [LARGE SCALE GENOMIC DNA]</scope>
    <source>
        <strain evidence="13 14">CECT 8987</strain>
    </source>
</reference>
<evidence type="ECO:0000256" key="2">
    <source>
        <dbReference type="ARBA" id="ARBA00022448"/>
    </source>
</evidence>
<feature type="domain" description="Peptidase C39" evidence="12">
    <location>
        <begin position="3"/>
        <end position="126"/>
    </location>
</feature>
<dbReference type="CDD" id="cd18587">
    <property type="entry name" value="ABC_6TM_LapB_like"/>
    <property type="match status" value="1"/>
</dbReference>
<dbReference type="SUPFAM" id="SSF90123">
    <property type="entry name" value="ABC transporter transmembrane region"/>
    <property type="match status" value="1"/>
</dbReference>
<dbReference type="Pfam" id="PF03412">
    <property type="entry name" value="Peptidase_C39"/>
    <property type="match status" value="1"/>
</dbReference>
<evidence type="ECO:0000259" key="11">
    <source>
        <dbReference type="PROSITE" id="PS50929"/>
    </source>
</evidence>
<evidence type="ECO:0000256" key="8">
    <source>
        <dbReference type="ARBA" id="ARBA00023136"/>
    </source>
</evidence>
<evidence type="ECO:0000256" key="6">
    <source>
        <dbReference type="ARBA" id="ARBA00022840"/>
    </source>
</evidence>
<feature type="domain" description="ABC transmembrane type-1" evidence="11">
    <location>
        <begin position="163"/>
        <end position="441"/>
    </location>
</feature>
<dbReference type="Proteomes" id="UP000290657">
    <property type="component" value="Unassembled WGS sequence"/>
</dbReference>
<keyword evidence="14" id="KW-1185">Reference proteome</keyword>
<dbReference type="Gene3D" id="3.40.50.300">
    <property type="entry name" value="P-loop containing nucleotide triphosphate hydrolases"/>
    <property type="match status" value="1"/>
</dbReference>
<feature type="transmembrane region" description="Helical" evidence="9">
    <location>
        <begin position="298"/>
        <end position="316"/>
    </location>
</feature>
<dbReference type="AlphaFoldDB" id="A0A4Q0XRG0"/>
<evidence type="ECO:0000256" key="7">
    <source>
        <dbReference type="ARBA" id="ARBA00022989"/>
    </source>
</evidence>
<dbReference type="Pfam" id="PF00005">
    <property type="entry name" value="ABC_tran"/>
    <property type="match status" value="1"/>
</dbReference>
<dbReference type="InterPro" id="IPR039421">
    <property type="entry name" value="Type_1_exporter"/>
</dbReference>
<dbReference type="SUPFAM" id="SSF52540">
    <property type="entry name" value="P-loop containing nucleoside triphosphate hydrolases"/>
    <property type="match status" value="1"/>
</dbReference>
<keyword evidence="5" id="KW-0547">Nucleotide-binding</keyword>
<evidence type="ECO:0000256" key="4">
    <source>
        <dbReference type="ARBA" id="ARBA00022692"/>
    </source>
</evidence>
<dbReference type="Pfam" id="PF00664">
    <property type="entry name" value="ABC_membrane"/>
    <property type="match status" value="1"/>
</dbReference>
<dbReference type="GO" id="GO:0140359">
    <property type="term" value="F:ABC-type transporter activity"/>
    <property type="evidence" value="ECO:0007669"/>
    <property type="project" value="InterPro"/>
</dbReference>
<feature type="domain" description="ABC transporter" evidence="10">
    <location>
        <begin position="475"/>
        <end position="708"/>
    </location>
</feature>
<feature type="transmembrane region" description="Helical" evidence="9">
    <location>
        <begin position="197"/>
        <end position="217"/>
    </location>
</feature>
<dbReference type="PROSITE" id="PS50990">
    <property type="entry name" value="PEPTIDASE_C39"/>
    <property type="match status" value="1"/>
</dbReference>
<dbReference type="PROSITE" id="PS50893">
    <property type="entry name" value="ABC_TRANSPORTER_2"/>
    <property type="match status" value="1"/>
</dbReference>
<dbReference type="GO" id="GO:0008233">
    <property type="term" value="F:peptidase activity"/>
    <property type="evidence" value="ECO:0007669"/>
    <property type="project" value="InterPro"/>
</dbReference>
<dbReference type="GO" id="GO:0034040">
    <property type="term" value="F:ATPase-coupled lipid transmembrane transporter activity"/>
    <property type="evidence" value="ECO:0007669"/>
    <property type="project" value="TreeGrafter"/>
</dbReference>
<dbReference type="FunFam" id="3.40.50.300:FF:000299">
    <property type="entry name" value="ABC transporter ATP-binding protein/permease"/>
    <property type="match status" value="1"/>
</dbReference>
<feature type="transmembrane region" description="Helical" evidence="9">
    <location>
        <begin position="269"/>
        <end position="292"/>
    </location>
</feature>
<dbReference type="OrthoDB" id="9760168at2"/>
<evidence type="ECO:0000313" key="13">
    <source>
        <dbReference type="EMBL" id="RXJ56298.1"/>
    </source>
</evidence>
<dbReference type="InterPro" id="IPR017750">
    <property type="entry name" value="ATPase_T1SS"/>
</dbReference>
<keyword evidence="7 9" id="KW-1133">Transmembrane helix</keyword>
<dbReference type="InterPro" id="IPR003439">
    <property type="entry name" value="ABC_transporter-like_ATP-bd"/>
</dbReference>
<evidence type="ECO:0000256" key="1">
    <source>
        <dbReference type="ARBA" id="ARBA00004651"/>
    </source>
</evidence>
<protein>
    <submittedName>
        <fullName evidence="13">Type I secretion system permease/ATPase</fullName>
    </submittedName>
</protein>
<evidence type="ECO:0000256" key="3">
    <source>
        <dbReference type="ARBA" id="ARBA00022475"/>
    </source>
</evidence>
<sequence>MADIRNTDTLLECLLFLSKYHERPASAESLISGLAVYNTVMNPRMFTQSAKRIGLITKTVKRDIKDISKLALPSVMMLGSDKSCVLLDLDLKKNEALVMMPEVSLGETKISIDELEKLYNGYLLVIKPAYNFDNRLSREISVKQPKKWFWGTMRRNKPIYIKVAIAALVINMFILATPLFTMNVYDRVLPNNALDTLWVLAIGILVVMVFDFILKLLRAHFIEIAGKRADITMSSKIFDQLLNIRLDAKPASTGQFVSRLQGFESVREFFTSATVATVVDLPFIVIFIAIIFFIGGPIGYISIFTVFIAFAFSYYMQKPIKDTVAKSSKEDQIKQTTLTETVAGLEIIKSVRAQNRMRTHWENSINQTSYFGKKAHYLSQVVTFFTAFISQFSNIAVVIVGVYLASEGEMTMGAIIASMMLNGRVIAPVSQIVGMIIRLDRTMLSLNNIDEIMNMPVERNDAQRYLSRPDLSGDIQFKDITFSYKGKNFDVLKNLNITIKEGEKVGIIGKIGSGKSTLWKLLMNLYEPTRGSILIDKTDIRQIDPVDLRRAIGCVPQEAFLFMGTVKDNITIGEQFATDEQILKAAKIAGVHDFLGKHDAGYDLIVGERGEGLSGGERQSITLARALLTDPKILILDEPTNSMDGQTEEAFKRRMKEIVKDKTLILVTHRPSVLSLVDRLIVMDDGKVIADGSKEEVLKVLSGNKKKG</sequence>
<dbReference type="InterPro" id="IPR027417">
    <property type="entry name" value="P-loop_NTPase"/>
</dbReference>
<dbReference type="GO" id="GO:0005524">
    <property type="term" value="F:ATP binding"/>
    <property type="evidence" value="ECO:0007669"/>
    <property type="project" value="UniProtKB-KW"/>
</dbReference>
<dbReference type="CDD" id="cd03245">
    <property type="entry name" value="ABCC_bacteriocin_exporters"/>
    <property type="match status" value="1"/>
</dbReference>
<keyword evidence="3" id="KW-1003">Cell membrane</keyword>
<evidence type="ECO:0000256" key="5">
    <source>
        <dbReference type="ARBA" id="ARBA00022741"/>
    </source>
</evidence>
<evidence type="ECO:0000313" key="14">
    <source>
        <dbReference type="Proteomes" id="UP000290657"/>
    </source>
</evidence>
<dbReference type="EMBL" id="PDKN01000006">
    <property type="protein sequence ID" value="RXJ56298.1"/>
    <property type="molecule type" value="Genomic_DNA"/>
</dbReference>
<evidence type="ECO:0000256" key="9">
    <source>
        <dbReference type="SAM" id="Phobius"/>
    </source>
</evidence>
<accession>A0A4Q0XRG0</accession>
<dbReference type="PANTHER" id="PTHR24221">
    <property type="entry name" value="ATP-BINDING CASSETTE SUB-FAMILY B"/>
    <property type="match status" value="1"/>
</dbReference>
<dbReference type="Gene3D" id="3.90.70.10">
    <property type="entry name" value="Cysteine proteinases"/>
    <property type="match status" value="1"/>
</dbReference>
<keyword evidence="2" id="KW-0813">Transport</keyword>
<dbReference type="InterPro" id="IPR036640">
    <property type="entry name" value="ABC1_TM_sf"/>
</dbReference>
<dbReference type="InterPro" id="IPR011527">
    <property type="entry name" value="ABC1_TM_dom"/>
</dbReference>
<dbReference type="Gene3D" id="1.20.1560.10">
    <property type="entry name" value="ABC transporter type 1, transmembrane domain"/>
    <property type="match status" value="1"/>
</dbReference>
<comment type="caution">
    <text evidence="13">The sequence shown here is derived from an EMBL/GenBank/DDBJ whole genome shotgun (WGS) entry which is preliminary data.</text>
</comment>
<keyword evidence="8 9" id="KW-0472">Membrane</keyword>
<name>A0A4Q0XRG0_9BACT</name>
<dbReference type="GO" id="GO:0005886">
    <property type="term" value="C:plasma membrane"/>
    <property type="evidence" value="ECO:0007669"/>
    <property type="project" value="UniProtKB-SubCell"/>
</dbReference>
<dbReference type="InterPro" id="IPR003593">
    <property type="entry name" value="AAA+_ATPase"/>
</dbReference>